<dbReference type="Proteomes" id="UP001497516">
    <property type="component" value="Chromosome 6"/>
</dbReference>
<proteinExistence type="predicted"/>
<evidence type="ECO:0000313" key="2">
    <source>
        <dbReference type="Proteomes" id="UP001497516"/>
    </source>
</evidence>
<protein>
    <submittedName>
        <fullName evidence="1">Uncharacterized protein</fullName>
    </submittedName>
</protein>
<dbReference type="AlphaFoldDB" id="A0AAV2F688"/>
<organism evidence="1 2">
    <name type="scientific">Linum trigynum</name>
    <dbReference type="NCBI Taxonomy" id="586398"/>
    <lineage>
        <taxon>Eukaryota</taxon>
        <taxon>Viridiplantae</taxon>
        <taxon>Streptophyta</taxon>
        <taxon>Embryophyta</taxon>
        <taxon>Tracheophyta</taxon>
        <taxon>Spermatophyta</taxon>
        <taxon>Magnoliopsida</taxon>
        <taxon>eudicotyledons</taxon>
        <taxon>Gunneridae</taxon>
        <taxon>Pentapetalae</taxon>
        <taxon>rosids</taxon>
        <taxon>fabids</taxon>
        <taxon>Malpighiales</taxon>
        <taxon>Linaceae</taxon>
        <taxon>Linum</taxon>
    </lineage>
</organism>
<keyword evidence="2" id="KW-1185">Reference proteome</keyword>
<reference evidence="1 2" key="1">
    <citation type="submission" date="2024-04" db="EMBL/GenBank/DDBJ databases">
        <authorList>
            <person name="Fracassetti M."/>
        </authorList>
    </citation>
    <scope>NUCLEOTIDE SEQUENCE [LARGE SCALE GENOMIC DNA]</scope>
</reference>
<evidence type="ECO:0000313" key="1">
    <source>
        <dbReference type="EMBL" id="CAL1393771.1"/>
    </source>
</evidence>
<name>A0AAV2F688_9ROSI</name>
<dbReference type="EMBL" id="OZ034819">
    <property type="protein sequence ID" value="CAL1393771.1"/>
    <property type="molecule type" value="Genomic_DNA"/>
</dbReference>
<gene>
    <name evidence="1" type="ORF">LTRI10_LOCUS34323</name>
</gene>
<accession>A0AAV2F688</accession>
<sequence length="102" mass="11105">MGKGDCFTARFLQDGASYQRPVDNGEFPREGVVEGSGVATDCKPDISYAEVVKRGEFYGVGRCVVRTNRHGRYIDVGSEGVAERLSLLGRSLVITKNSVAEF</sequence>